<accession>A0A8T4GDV3</accession>
<evidence type="ECO:0000313" key="6">
    <source>
        <dbReference type="EMBL" id="MBP1922303.1"/>
    </source>
</evidence>
<dbReference type="GO" id="GO:0015833">
    <property type="term" value="P:peptide transport"/>
    <property type="evidence" value="ECO:0007669"/>
    <property type="project" value="InterPro"/>
</dbReference>
<evidence type="ECO:0000256" key="4">
    <source>
        <dbReference type="ARBA" id="ARBA00022840"/>
    </source>
</evidence>
<evidence type="ECO:0000256" key="2">
    <source>
        <dbReference type="ARBA" id="ARBA00022448"/>
    </source>
</evidence>
<dbReference type="RefSeq" id="WP_209484317.1">
    <property type="nucleotide sequence ID" value="NZ_JAGGKQ010000007.1"/>
</dbReference>
<keyword evidence="2" id="KW-0813">Transport</keyword>
<reference evidence="6" key="1">
    <citation type="submission" date="2021-03" db="EMBL/GenBank/DDBJ databases">
        <title>Genomic Encyclopedia of Type Strains, Phase IV (KMG-IV): sequencing the most valuable type-strain genomes for metagenomic binning, comparative biology and taxonomic classification.</title>
        <authorList>
            <person name="Goeker M."/>
        </authorList>
    </citation>
    <scope>NUCLEOTIDE SEQUENCE</scope>
    <source>
        <strain evidence="6">DSM 23564</strain>
    </source>
</reference>
<dbReference type="InterPro" id="IPR013563">
    <property type="entry name" value="Oligopep_ABC_C"/>
</dbReference>
<dbReference type="InterPro" id="IPR017871">
    <property type="entry name" value="ABC_transporter-like_CS"/>
</dbReference>
<keyword evidence="7" id="KW-1185">Reference proteome</keyword>
<dbReference type="PROSITE" id="PS00211">
    <property type="entry name" value="ABC_TRANSPORTER_1"/>
    <property type="match status" value="1"/>
</dbReference>
<dbReference type="EMBL" id="JAGGKQ010000007">
    <property type="protein sequence ID" value="MBP1922303.1"/>
    <property type="molecule type" value="Genomic_DNA"/>
</dbReference>
<comment type="similarity">
    <text evidence="1">Belongs to the ABC transporter superfamily.</text>
</comment>
<gene>
    <name evidence="6" type="ORF">J2751_001311</name>
</gene>
<dbReference type="PROSITE" id="PS50893">
    <property type="entry name" value="ABC_TRANSPORTER_2"/>
    <property type="match status" value="1"/>
</dbReference>
<dbReference type="InterPro" id="IPR003439">
    <property type="entry name" value="ABC_transporter-like_ATP-bd"/>
</dbReference>
<dbReference type="CDD" id="cd03257">
    <property type="entry name" value="ABC_NikE_OppD_transporters"/>
    <property type="match status" value="1"/>
</dbReference>
<dbReference type="GO" id="GO:0016887">
    <property type="term" value="F:ATP hydrolysis activity"/>
    <property type="evidence" value="ECO:0007669"/>
    <property type="project" value="InterPro"/>
</dbReference>
<dbReference type="GO" id="GO:0005524">
    <property type="term" value="F:ATP binding"/>
    <property type="evidence" value="ECO:0007669"/>
    <property type="project" value="UniProtKB-KW"/>
</dbReference>
<evidence type="ECO:0000313" key="7">
    <source>
        <dbReference type="Proteomes" id="UP000823588"/>
    </source>
</evidence>
<name>A0A8T4GDV3_9EURY</name>
<dbReference type="AlphaFoldDB" id="A0A8T4GDV3"/>
<dbReference type="Proteomes" id="UP000823588">
    <property type="component" value="Unassembled WGS sequence"/>
</dbReference>
<dbReference type="OrthoDB" id="18209at2157"/>
<dbReference type="Pfam" id="PF00005">
    <property type="entry name" value="ABC_tran"/>
    <property type="match status" value="1"/>
</dbReference>
<dbReference type="SMART" id="SM00382">
    <property type="entry name" value="AAA"/>
    <property type="match status" value="1"/>
</dbReference>
<evidence type="ECO:0000256" key="3">
    <source>
        <dbReference type="ARBA" id="ARBA00022741"/>
    </source>
</evidence>
<dbReference type="GO" id="GO:0055085">
    <property type="term" value="P:transmembrane transport"/>
    <property type="evidence" value="ECO:0007669"/>
    <property type="project" value="UniProtKB-ARBA"/>
</dbReference>
<dbReference type="PANTHER" id="PTHR43776:SF7">
    <property type="entry name" value="D,D-DIPEPTIDE TRANSPORT ATP-BINDING PROTEIN DDPF-RELATED"/>
    <property type="match status" value="1"/>
</dbReference>
<sequence length="458" mass="50198">MSTGPDRSGDPLLRTEGLQKYYETSSGFIESFLNRADQVKAVDGVDLEVYPGETLGVVGESGCGKTTLGRSMLRLIEPTGGSVTYHKRNEETGENETIEITDLSGSELRDLRTDVQYIFQDPFSSLNPRLTVGDIVGEPLDIHGILEGEERERRIYELLETVGLNPSHANRYPHEFSGGQRQRIGIARALAVDPELIVCDEPVSALDVSVQAQILNLLEDLQEEFDLAYVFIAHDLSVVEHISDRIAVMYLGELAEVGTTEEIFAEPYHPYTEALLSAIPEPDPLWEGNQIFLRGEVPSPMNPPSGCRFHTRCPRVIPPTDLDVDQPAFRGVMDLRLRLSGLEAADGLVTTADTDTDAGGVEDVTAMDVESAEALVRNTFDIPEWIGDGEADDAVSDAVRLLVDGEVDAANDRLEAVFESPCETRHPSSNHIRNTHEIACLRYDADAPGDRPAVGDAK</sequence>
<keyword evidence="4 6" id="KW-0067">ATP-binding</keyword>
<dbReference type="Gene3D" id="3.40.50.300">
    <property type="entry name" value="P-loop containing nucleotide triphosphate hydrolases"/>
    <property type="match status" value="1"/>
</dbReference>
<dbReference type="InterPro" id="IPR003593">
    <property type="entry name" value="AAA+_ATPase"/>
</dbReference>
<dbReference type="PANTHER" id="PTHR43776">
    <property type="entry name" value="TRANSPORT ATP-BINDING PROTEIN"/>
    <property type="match status" value="1"/>
</dbReference>
<dbReference type="Pfam" id="PF08352">
    <property type="entry name" value="oligo_HPY"/>
    <property type="match status" value="1"/>
</dbReference>
<evidence type="ECO:0000259" key="5">
    <source>
        <dbReference type="PROSITE" id="PS50893"/>
    </source>
</evidence>
<comment type="caution">
    <text evidence="6">The sequence shown here is derived from an EMBL/GenBank/DDBJ whole genome shotgun (WGS) entry which is preliminary data.</text>
</comment>
<protein>
    <submittedName>
        <fullName evidence="6">Peptide/nickel transport system ATP-binding protein</fullName>
    </submittedName>
</protein>
<dbReference type="NCBIfam" id="TIGR01727">
    <property type="entry name" value="oligo_HPY"/>
    <property type="match status" value="1"/>
</dbReference>
<keyword evidence="3" id="KW-0547">Nucleotide-binding</keyword>
<evidence type="ECO:0000256" key="1">
    <source>
        <dbReference type="ARBA" id="ARBA00005417"/>
    </source>
</evidence>
<proteinExistence type="inferred from homology"/>
<feature type="domain" description="ABC transporter" evidence="5">
    <location>
        <begin position="13"/>
        <end position="276"/>
    </location>
</feature>
<dbReference type="InterPro" id="IPR050319">
    <property type="entry name" value="ABC_transp_ATP-bind"/>
</dbReference>
<dbReference type="SUPFAM" id="SSF52540">
    <property type="entry name" value="P-loop containing nucleoside triphosphate hydrolases"/>
    <property type="match status" value="1"/>
</dbReference>
<dbReference type="FunFam" id="3.40.50.300:FF:000016">
    <property type="entry name" value="Oligopeptide ABC transporter ATP-binding component"/>
    <property type="match status" value="1"/>
</dbReference>
<organism evidence="6 7">
    <name type="scientific">Halorubrum alkaliphilum</name>
    <dbReference type="NCBI Taxonomy" id="261290"/>
    <lineage>
        <taxon>Archaea</taxon>
        <taxon>Methanobacteriati</taxon>
        <taxon>Methanobacteriota</taxon>
        <taxon>Stenosarchaea group</taxon>
        <taxon>Halobacteria</taxon>
        <taxon>Halobacteriales</taxon>
        <taxon>Haloferacaceae</taxon>
        <taxon>Halorubrum</taxon>
    </lineage>
</organism>
<dbReference type="InterPro" id="IPR027417">
    <property type="entry name" value="P-loop_NTPase"/>
</dbReference>